<dbReference type="Gene3D" id="1.20.1070.10">
    <property type="entry name" value="Rhodopsin 7-helix transmembrane proteins"/>
    <property type="match status" value="1"/>
</dbReference>
<name>A0A9X0CHT0_9CNID</name>
<feature type="domain" description="C2H2-type" evidence="17">
    <location>
        <begin position="493"/>
        <end position="520"/>
    </location>
</feature>
<dbReference type="InterPro" id="IPR001214">
    <property type="entry name" value="SET_dom"/>
</dbReference>
<dbReference type="InterPro" id="IPR046341">
    <property type="entry name" value="SET_dom_sf"/>
</dbReference>
<evidence type="ECO:0000313" key="20">
    <source>
        <dbReference type="EMBL" id="KAJ7351079.1"/>
    </source>
</evidence>
<evidence type="ECO:0000259" key="19">
    <source>
        <dbReference type="PROSITE" id="PS50280"/>
    </source>
</evidence>
<dbReference type="SUPFAM" id="SSF82199">
    <property type="entry name" value="SET domain"/>
    <property type="match status" value="1"/>
</dbReference>
<feature type="transmembrane region" description="Helical" evidence="16">
    <location>
        <begin position="240"/>
        <end position="263"/>
    </location>
</feature>
<keyword evidence="13" id="KW-0539">Nucleus</keyword>
<evidence type="ECO:0000256" key="2">
    <source>
        <dbReference type="ARBA" id="ARBA00004370"/>
    </source>
</evidence>
<dbReference type="InterPro" id="IPR050331">
    <property type="entry name" value="Zinc_finger"/>
</dbReference>
<feature type="domain" description="C2H2-type" evidence="17">
    <location>
        <begin position="521"/>
        <end position="548"/>
    </location>
</feature>
<evidence type="ECO:0000256" key="6">
    <source>
        <dbReference type="ARBA" id="ARBA00022771"/>
    </source>
</evidence>
<evidence type="ECO:0000256" key="1">
    <source>
        <dbReference type="ARBA" id="ARBA00004123"/>
    </source>
</evidence>
<dbReference type="InterPro" id="IPR000276">
    <property type="entry name" value="GPCR_Rhodpsn"/>
</dbReference>
<keyword evidence="21" id="KW-1185">Reference proteome</keyword>
<keyword evidence="5" id="KW-0677">Repeat</keyword>
<evidence type="ECO:0000256" key="16">
    <source>
        <dbReference type="SAM" id="Phobius"/>
    </source>
</evidence>
<dbReference type="AlphaFoldDB" id="A0A9X0CHT0"/>
<keyword evidence="15" id="KW-0675">Receptor</keyword>
<dbReference type="Gene3D" id="3.30.160.60">
    <property type="entry name" value="Classic Zinc Finger"/>
    <property type="match status" value="4"/>
</dbReference>
<reference evidence="20" key="1">
    <citation type="submission" date="2023-01" db="EMBL/GenBank/DDBJ databases">
        <title>Genome assembly of the deep-sea coral Lophelia pertusa.</title>
        <authorList>
            <person name="Herrera S."/>
            <person name="Cordes E."/>
        </authorList>
    </citation>
    <scope>NUCLEOTIDE SEQUENCE</scope>
    <source>
        <strain evidence="20">USNM1676648</strain>
        <tissue evidence="20">Polyp</tissue>
    </source>
</reference>
<feature type="domain" description="C2H2-type" evidence="17">
    <location>
        <begin position="464"/>
        <end position="492"/>
    </location>
</feature>
<evidence type="ECO:0000256" key="5">
    <source>
        <dbReference type="ARBA" id="ARBA00022737"/>
    </source>
</evidence>
<evidence type="ECO:0000256" key="4">
    <source>
        <dbReference type="ARBA" id="ARBA00022723"/>
    </source>
</evidence>
<evidence type="ECO:0000256" key="9">
    <source>
        <dbReference type="ARBA" id="ARBA00023015"/>
    </source>
</evidence>
<dbReference type="SUPFAM" id="SSF81321">
    <property type="entry name" value="Family A G protein-coupled receptor-like"/>
    <property type="match status" value="1"/>
</dbReference>
<evidence type="ECO:0000256" key="12">
    <source>
        <dbReference type="ARBA" id="ARBA00023163"/>
    </source>
</evidence>
<dbReference type="CDD" id="cd00637">
    <property type="entry name" value="7tm_classA_rhodopsin-like"/>
    <property type="match status" value="1"/>
</dbReference>
<evidence type="ECO:0000256" key="3">
    <source>
        <dbReference type="ARBA" id="ARBA00022692"/>
    </source>
</evidence>
<evidence type="ECO:0000256" key="14">
    <source>
        <dbReference type="PROSITE-ProRule" id="PRU00042"/>
    </source>
</evidence>
<evidence type="ECO:0000256" key="13">
    <source>
        <dbReference type="ARBA" id="ARBA00023242"/>
    </source>
</evidence>
<keyword evidence="10" id="KW-0238">DNA-binding</keyword>
<dbReference type="PROSITE" id="PS00028">
    <property type="entry name" value="ZINC_FINGER_C2H2_1"/>
    <property type="match status" value="4"/>
</dbReference>
<evidence type="ECO:0000313" key="21">
    <source>
        <dbReference type="Proteomes" id="UP001163046"/>
    </source>
</evidence>
<dbReference type="InterPro" id="IPR036236">
    <property type="entry name" value="Znf_C2H2_sf"/>
</dbReference>
<dbReference type="FunFam" id="3.30.160.60:FF:000450">
    <property type="entry name" value="PR domain zinc finger protein 14"/>
    <property type="match status" value="1"/>
</dbReference>
<dbReference type="GO" id="GO:0010468">
    <property type="term" value="P:regulation of gene expression"/>
    <property type="evidence" value="ECO:0007669"/>
    <property type="project" value="TreeGrafter"/>
</dbReference>
<dbReference type="GO" id="GO:0005634">
    <property type="term" value="C:nucleus"/>
    <property type="evidence" value="ECO:0007669"/>
    <property type="project" value="UniProtKB-SubCell"/>
</dbReference>
<dbReference type="PANTHER" id="PTHR16515:SF19">
    <property type="entry name" value="PR DOMAIN ZINC FINGER PROTEIN 14"/>
    <property type="match status" value="1"/>
</dbReference>
<dbReference type="FunFam" id="3.30.160.60:FF:000480">
    <property type="entry name" value="PR domain zinc finger protein 14"/>
    <property type="match status" value="1"/>
</dbReference>
<dbReference type="GO" id="GO:0004930">
    <property type="term" value="F:G protein-coupled receptor activity"/>
    <property type="evidence" value="ECO:0007669"/>
    <property type="project" value="UniProtKB-KW"/>
</dbReference>
<proteinExistence type="inferred from homology"/>
<feature type="transmembrane region" description="Helical" evidence="16">
    <location>
        <begin position="115"/>
        <end position="136"/>
    </location>
</feature>
<comment type="similarity">
    <text evidence="15">Belongs to the G-protein coupled receptor 1 family.</text>
</comment>
<organism evidence="20 21">
    <name type="scientific">Desmophyllum pertusum</name>
    <dbReference type="NCBI Taxonomy" id="174260"/>
    <lineage>
        <taxon>Eukaryota</taxon>
        <taxon>Metazoa</taxon>
        <taxon>Cnidaria</taxon>
        <taxon>Anthozoa</taxon>
        <taxon>Hexacorallia</taxon>
        <taxon>Scleractinia</taxon>
        <taxon>Caryophylliina</taxon>
        <taxon>Caryophylliidae</taxon>
        <taxon>Desmophyllum</taxon>
    </lineage>
</organism>
<feature type="domain" description="SET" evidence="19">
    <location>
        <begin position="290"/>
        <end position="409"/>
    </location>
</feature>
<dbReference type="PROSITE" id="PS50157">
    <property type="entry name" value="ZINC_FINGER_C2H2_2"/>
    <property type="match status" value="5"/>
</dbReference>
<sequence>MENTSLAMDTPTPNSSYCSLGSRWRDVREYSLPLAVFGAVFSCMLPVLSIGGNILLLVVIMKFPQLRDIPSNLLLASLAASDLLTGFFVQSFHAAISVCVLAADCSSLADIPSTVLSYFSSFLVYSSCLNVAVITIDRYICIGESLRYLSIVSETRAIQAIFISWVISAVLPVVRIIPSFPLTAIRALQIILISSVLFVIMFCYVMIFRISRRHKRQIISQLQAVTQGPIEQDFKSAKTVFLVVGAVLLSYTPVLVIQILLSFNFMKDLVKILHQFAVTLLLLSSSSLPHELKLLKVSTPARERYGVFCGQRCIKKGMRFGPYIGSTICLEEMATHGSVQSEFLWEIFMDGRLGYYIDGAANRKNWMKFVSCARHPAEQNLALVQQECSLYYEATRVITEGEELKVWYGDGYRVFMGIPVGIKNGGEEGSSYPCQCCGKVFAYKYYRDRHLKYTRCVDYGDRKFPCSLCNRSFEKRDRLRIHILHVHEKYRPHQCTECGKSFSQSSSLNKHMRVHSGERPYKCPHCVKSFTASSILRTHIRQHSGEKPFKCKYCGRAFASHAAHDSHVRRSHLKNVVRGSENKALVRISRRS</sequence>
<feature type="transmembrane region" description="Helical" evidence="16">
    <location>
        <begin position="157"/>
        <end position="178"/>
    </location>
</feature>
<dbReference type="OrthoDB" id="3565419at2759"/>
<dbReference type="InterPro" id="IPR017452">
    <property type="entry name" value="GPCR_Rhodpsn_7TM"/>
</dbReference>
<dbReference type="Pfam" id="PF13913">
    <property type="entry name" value="zf-C2HC_2"/>
    <property type="match status" value="2"/>
</dbReference>
<dbReference type="GO" id="GO:0016020">
    <property type="term" value="C:membrane"/>
    <property type="evidence" value="ECO:0007669"/>
    <property type="project" value="UniProtKB-SubCell"/>
</dbReference>
<keyword evidence="3 15" id="KW-0812">Transmembrane</keyword>
<dbReference type="Pfam" id="PF21549">
    <property type="entry name" value="PRDM2_PR"/>
    <property type="match status" value="1"/>
</dbReference>
<feature type="transmembrane region" description="Helical" evidence="16">
    <location>
        <begin position="34"/>
        <end position="61"/>
    </location>
</feature>
<keyword evidence="8 16" id="KW-1133">Transmembrane helix</keyword>
<dbReference type="FunFam" id="3.30.160.60:FF:000905">
    <property type="entry name" value="PR domain containing 14"/>
    <property type="match status" value="1"/>
</dbReference>
<evidence type="ECO:0000259" key="18">
    <source>
        <dbReference type="PROSITE" id="PS50262"/>
    </source>
</evidence>
<dbReference type="PROSITE" id="PS00237">
    <property type="entry name" value="G_PROTEIN_RECEP_F1_1"/>
    <property type="match status" value="1"/>
</dbReference>
<feature type="domain" description="G-protein coupled receptors family 1 profile" evidence="18">
    <location>
        <begin position="52"/>
        <end position="292"/>
    </location>
</feature>
<feature type="domain" description="C2H2-type" evidence="17">
    <location>
        <begin position="432"/>
        <end position="463"/>
    </location>
</feature>
<dbReference type="Gene3D" id="2.170.270.10">
    <property type="entry name" value="SET domain"/>
    <property type="match status" value="1"/>
</dbReference>
<dbReference type="SMART" id="SM00355">
    <property type="entry name" value="ZnF_C2H2"/>
    <property type="match status" value="5"/>
</dbReference>
<keyword evidence="9" id="KW-0805">Transcription regulation</keyword>
<evidence type="ECO:0000259" key="17">
    <source>
        <dbReference type="PROSITE" id="PS50157"/>
    </source>
</evidence>
<dbReference type="SUPFAM" id="SSF57667">
    <property type="entry name" value="beta-beta-alpha zinc fingers"/>
    <property type="match status" value="2"/>
</dbReference>
<accession>A0A9X0CHT0</accession>
<comment type="subcellular location">
    <subcellularLocation>
        <location evidence="2">Membrane</location>
    </subcellularLocation>
    <subcellularLocation>
        <location evidence="1">Nucleus</location>
    </subcellularLocation>
</comment>
<evidence type="ECO:0000256" key="8">
    <source>
        <dbReference type="ARBA" id="ARBA00022989"/>
    </source>
</evidence>
<dbReference type="Pfam" id="PF00001">
    <property type="entry name" value="7tm_1"/>
    <property type="match status" value="1"/>
</dbReference>
<evidence type="ECO:0000256" key="7">
    <source>
        <dbReference type="ARBA" id="ARBA00022833"/>
    </source>
</evidence>
<keyword evidence="12" id="KW-0804">Transcription</keyword>
<feature type="domain" description="C2H2-type" evidence="17">
    <location>
        <begin position="549"/>
        <end position="572"/>
    </location>
</feature>
<evidence type="ECO:0000256" key="15">
    <source>
        <dbReference type="RuleBase" id="RU000688"/>
    </source>
</evidence>
<dbReference type="Proteomes" id="UP001163046">
    <property type="component" value="Unassembled WGS sequence"/>
</dbReference>
<feature type="transmembrane region" description="Helical" evidence="16">
    <location>
        <begin position="73"/>
        <end position="103"/>
    </location>
</feature>
<protein>
    <submittedName>
        <fullName evidence="20">PR domain</fullName>
    </submittedName>
</protein>
<dbReference type="GO" id="GO:0003677">
    <property type="term" value="F:DNA binding"/>
    <property type="evidence" value="ECO:0007669"/>
    <property type="project" value="UniProtKB-KW"/>
</dbReference>
<evidence type="ECO:0000256" key="11">
    <source>
        <dbReference type="ARBA" id="ARBA00023136"/>
    </source>
</evidence>
<feature type="transmembrane region" description="Helical" evidence="16">
    <location>
        <begin position="184"/>
        <end position="207"/>
    </location>
</feature>
<keyword evidence="15" id="KW-0807">Transducer</keyword>
<keyword evidence="15" id="KW-0297">G-protein coupled receptor</keyword>
<dbReference type="EMBL" id="MU827366">
    <property type="protein sequence ID" value="KAJ7351079.1"/>
    <property type="molecule type" value="Genomic_DNA"/>
</dbReference>
<dbReference type="PRINTS" id="PR00237">
    <property type="entry name" value="GPCRRHODOPSN"/>
</dbReference>
<keyword evidence="4" id="KW-0479">Metal-binding</keyword>
<dbReference type="PANTHER" id="PTHR16515">
    <property type="entry name" value="PR DOMAIN ZINC FINGER PROTEIN"/>
    <property type="match status" value="1"/>
</dbReference>
<dbReference type="InterPro" id="IPR013087">
    <property type="entry name" value="Znf_C2H2_type"/>
</dbReference>
<comment type="caution">
    <text evidence="20">The sequence shown here is derived from an EMBL/GenBank/DDBJ whole genome shotgun (WGS) entry which is preliminary data.</text>
</comment>
<gene>
    <name evidence="20" type="primary">PRDM14_4</name>
    <name evidence="20" type="ORF">OS493_036893</name>
</gene>
<dbReference type="PROSITE" id="PS50262">
    <property type="entry name" value="G_PROTEIN_RECEP_F1_2"/>
    <property type="match status" value="1"/>
</dbReference>
<keyword evidence="11 16" id="KW-0472">Membrane</keyword>
<keyword evidence="7" id="KW-0862">Zinc</keyword>
<evidence type="ECO:0000256" key="10">
    <source>
        <dbReference type="ARBA" id="ARBA00023125"/>
    </source>
</evidence>
<dbReference type="PROSITE" id="PS50280">
    <property type="entry name" value="SET"/>
    <property type="match status" value="1"/>
</dbReference>
<keyword evidence="6 14" id="KW-0863">Zinc-finger</keyword>
<dbReference type="Pfam" id="PF00096">
    <property type="entry name" value="zf-C2H2"/>
    <property type="match status" value="2"/>
</dbReference>
<dbReference type="GO" id="GO:0008270">
    <property type="term" value="F:zinc ion binding"/>
    <property type="evidence" value="ECO:0007669"/>
    <property type="project" value="UniProtKB-KW"/>
</dbReference>